<sequence>MNDEKLVSIVEVIFLVSMLGGLLLLVLMLTVFFPKVMEVESRIATPGKQLESIRNLWGSGPIGRWMRIVHVYIFFVFRNLPRIGARIESRMGDEREALPRSLKLWAVFPVSAFFVSVFVSVLAGWSLRVLD</sequence>
<protein>
    <submittedName>
        <fullName evidence="2">Uncharacterized protein</fullName>
    </submittedName>
</protein>
<evidence type="ECO:0000313" key="3">
    <source>
        <dbReference type="Proteomes" id="UP001596506"/>
    </source>
</evidence>
<keyword evidence="1" id="KW-0812">Transmembrane</keyword>
<feature type="transmembrane region" description="Helical" evidence="1">
    <location>
        <begin position="102"/>
        <end position="125"/>
    </location>
</feature>
<name>A0ABW2ITR2_9GAMM</name>
<comment type="caution">
    <text evidence="2">The sequence shown here is derived from an EMBL/GenBank/DDBJ whole genome shotgun (WGS) entry which is preliminary data.</text>
</comment>
<reference evidence="3" key="1">
    <citation type="journal article" date="2019" name="Int. J. Syst. Evol. Microbiol.">
        <title>The Global Catalogue of Microorganisms (GCM) 10K type strain sequencing project: providing services to taxonomists for standard genome sequencing and annotation.</title>
        <authorList>
            <consortium name="The Broad Institute Genomics Platform"/>
            <consortium name="The Broad Institute Genome Sequencing Center for Infectious Disease"/>
            <person name="Wu L."/>
            <person name="Ma J."/>
        </authorList>
    </citation>
    <scope>NUCLEOTIDE SEQUENCE [LARGE SCALE GENOMIC DNA]</scope>
    <source>
        <strain evidence="3">CCUG 60559</strain>
    </source>
</reference>
<evidence type="ECO:0000313" key="2">
    <source>
        <dbReference type="EMBL" id="MFC7294502.1"/>
    </source>
</evidence>
<organism evidence="2 3">
    <name type="scientific">Marinobacter aromaticivorans</name>
    <dbReference type="NCBI Taxonomy" id="1494078"/>
    <lineage>
        <taxon>Bacteria</taxon>
        <taxon>Pseudomonadati</taxon>
        <taxon>Pseudomonadota</taxon>
        <taxon>Gammaproteobacteria</taxon>
        <taxon>Pseudomonadales</taxon>
        <taxon>Marinobacteraceae</taxon>
        <taxon>Marinobacter</taxon>
    </lineage>
</organism>
<keyword evidence="3" id="KW-1185">Reference proteome</keyword>
<accession>A0ABW2ITR2</accession>
<keyword evidence="1" id="KW-0472">Membrane</keyword>
<dbReference type="Proteomes" id="UP001596506">
    <property type="component" value="Unassembled WGS sequence"/>
</dbReference>
<gene>
    <name evidence="2" type="ORF">ACFQQA_07185</name>
</gene>
<keyword evidence="1" id="KW-1133">Transmembrane helix</keyword>
<dbReference type="EMBL" id="JBHTBD010000002">
    <property type="protein sequence ID" value="MFC7294502.1"/>
    <property type="molecule type" value="Genomic_DNA"/>
</dbReference>
<evidence type="ECO:0000256" key="1">
    <source>
        <dbReference type="SAM" id="Phobius"/>
    </source>
</evidence>
<feature type="transmembrane region" description="Helical" evidence="1">
    <location>
        <begin position="12"/>
        <end position="33"/>
    </location>
</feature>
<proteinExistence type="predicted"/>
<dbReference type="RefSeq" id="WP_100689225.1">
    <property type="nucleotide sequence ID" value="NZ_JBHTBD010000002.1"/>
</dbReference>